<name>A0ABX8CPN9_9NOCA</name>
<dbReference type="Gene3D" id="2.40.340.10">
    <property type="entry name" value="MoeA, C-terminal, domain IV"/>
    <property type="match status" value="1"/>
</dbReference>
<dbReference type="InterPro" id="IPR038987">
    <property type="entry name" value="MoeA-like"/>
</dbReference>
<dbReference type="PANTHER" id="PTHR10192">
    <property type="entry name" value="MOLYBDOPTERIN BIOSYNTHESIS PROTEIN"/>
    <property type="match status" value="1"/>
</dbReference>
<dbReference type="InterPro" id="IPR036135">
    <property type="entry name" value="MoeA_linker/N_sf"/>
</dbReference>
<keyword evidence="5" id="KW-0460">Magnesium</keyword>
<dbReference type="EC" id="2.10.1.1" evidence="5"/>
<evidence type="ECO:0000256" key="2">
    <source>
        <dbReference type="ARBA" id="ARBA00010763"/>
    </source>
</evidence>
<dbReference type="PANTHER" id="PTHR10192:SF5">
    <property type="entry name" value="GEPHYRIN"/>
    <property type="match status" value="1"/>
</dbReference>
<sequence length="405" mass="41861">MSVVQARSADTASRVDVAVAELDVVLGAELSPIRERYAALAEAVGATLAGPLWATAALPVADTAAMDGFAVSGPGPRWRMLIGTCTAGRRSRIALADGEAVRIATGALTPPGTTAVIRSEHVYGERFGGQATIAVLPGAPRRNDTRVRGESWSDGDELTAAGMRVDASVISVAQSAETPIAMIRGPLRADVLLTGDEIRATGELAPGQVRDALGAVLPHYLGHCDIGVRGLTRLPDDRALLRTWFELDTDADLAVTVGATGHGGADHLRSVLEEIGAHILIDGVRMRPGGSQLVARLPDGRILLALPGNPLAAVAATLVTGRSLVRALTCRTDSASSWGRIADAAAPDDARTRIVPVRQVEGGVWRATGTSGTAHLAALLQAQSLALLPAGTGRGALVELLPLPR</sequence>
<dbReference type="SUPFAM" id="SSF63882">
    <property type="entry name" value="MoeA N-terminal region -like"/>
    <property type="match status" value="1"/>
</dbReference>
<comment type="cofactor">
    <cofactor evidence="5">
        <name>Mg(2+)</name>
        <dbReference type="ChEBI" id="CHEBI:18420"/>
    </cofactor>
</comment>
<dbReference type="Pfam" id="PF00994">
    <property type="entry name" value="MoCF_biosynth"/>
    <property type="match status" value="1"/>
</dbReference>
<dbReference type="Proteomes" id="UP000683310">
    <property type="component" value="Chromosome"/>
</dbReference>
<evidence type="ECO:0000256" key="4">
    <source>
        <dbReference type="ARBA" id="ARBA00047317"/>
    </source>
</evidence>
<comment type="catalytic activity">
    <reaction evidence="4">
        <text>adenylyl-molybdopterin + molybdate = Mo-molybdopterin + AMP + H(+)</text>
        <dbReference type="Rhea" id="RHEA:35047"/>
        <dbReference type="ChEBI" id="CHEBI:15378"/>
        <dbReference type="ChEBI" id="CHEBI:36264"/>
        <dbReference type="ChEBI" id="CHEBI:62727"/>
        <dbReference type="ChEBI" id="CHEBI:71302"/>
        <dbReference type="ChEBI" id="CHEBI:456215"/>
        <dbReference type="EC" id="2.10.1.1"/>
    </reaction>
</comment>
<keyword evidence="8" id="KW-1185">Reference proteome</keyword>
<dbReference type="RefSeq" id="WP_213557519.1">
    <property type="nucleotide sequence ID" value="NZ_JBHZDI010000129.1"/>
</dbReference>
<protein>
    <recommendedName>
        <fullName evidence="5">Molybdopterin molybdenumtransferase</fullName>
        <ecNumber evidence="5">2.10.1.1</ecNumber>
    </recommendedName>
</protein>
<comment type="pathway">
    <text evidence="5">Cofactor biosynthesis; molybdopterin biosynthesis.</text>
</comment>
<dbReference type="EMBL" id="CP074371">
    <property type="protein sequence ID" value="QVI21417.1"/>
    <property type="molecule type" value="Genomic_DNA"/>
</dbReference>
<reference evidence="7 8" key="1">
    <citation type="submission" date="2021-04" db="EMBL/GenBank/DDBJ databases">
        <title>Nocardia tengchongensis.</title>
        <authorList>
            <person name="Zhuang k."/>
            <person name="Ran Y."/>
            <person name="Li W."/>
        </authorList>
    </citation>
    <scope>NUCLEOTIDE SEQUENCE [LARGE SCALE GENOMIC DNA]</scope>
    <source>
        <strain evidence="7 8">CFH S0057</strain>
    </source>
</reference>
<dbReference type="InterPro" id="IPR005110">
    <property type="entry name" value="MoeA_linker/N"/>
</dbReference>
<organism evidence="7 8">
    <name type="scientific">Nocardia tengchongensis</name>
    <dbReference type="NCBI Taxonomy" id="2055889"/>
    <lineage>
        <taxon>Bacteria</taxon>
        <taxon>Bacillati</taxon>
        <taxon>Actinomycetota</taxon>
        <taxon>Actinomycetes</taxon>
        <taxon>Mycobacteriales</taxon>
        <taxon>Nocardiaceae</taxon>
        <taxon>Nocardia</taxon>
    </lineage>
</organism>
<dbReference type="SUPFAM" id="SSF53218">
    <property type="entry name" value="Molybdenum cofactor biosynthesis proteins"/>
    <property type="match status" value="1"/>
</dbReference>
<gene>
    <name evidence="7" type="ORF">KHQ06_36610</name>
</gene>
<dbReference type="SMART" id="SM00852">
    <property type="entry name" value="MoCF_biosynth"/>
    <property type="match status" value="1"/>
</dbReference>
<dbReference type="Gene3D" id="2.170.190.11">
    <property type="entry name" value="Molybdopterin biosynthesis moea protein, domain 3"/>
    <property type="match status" value="1"/>
</dbReference>
<keyword evidence="5" id="KW-0808">Transferase</keyword>
<feature type="domain" description="MoaB/Mog" evidence="6">
    <location>
        <begin position="190"/>
        <end position="327"/>
    </location>
</feature>
<evidence type="ECO:0000256" key="5">
    <source>
        <dbReference type="RuleBase" id="RU365090"/>
    </source>
</evidence>
<dbReference type="Gene3D" id="3.40.980.10">
    <property type="entry name" value="MoaB/Mog-like domain"/>
    <property type="match status" value="1"/>
</dbReference>
<dbReference type="InterPro" id="IPR001453">
    <property type="entry name" value="MoaB/Mog_dom"/>
</dbReference>
<keyword evidence="3 5" id="KW-0500">Molybdenum</keyword>
<accession>A0ABX8CPN9</accession>
<evidence type="ECO:0000259" key="6">
    <source>
        <dbReference type="SMART" id="SM00852"/>
    </source>
</evidence>
<dbReference type="InterPro" id="IPR036688">
    <property type="entry name" value="MoeA_C_domain_IV_sf"/>
</dbReference>
<dbReference type="InterPro" id="IPR036425">
    <property type="entry name" value="MoaB/Mog-like_dom_sf"/>
</dbReference>
<evidence type="ECO:0000256" key="3">
    <source>
        <dbReference type="ARBA" id="ARBA00022505"/>
    </source>
</evidence>
<evidence type="ECO:0000256" key="1">
    <source>
        <dbReference type="ARBA" id="ARBA00002901"/>
    </source>
</evidence>
<proteinExistence type="inferred from homology"/>
<comment type="function">
    <text evidence="1 5">Catalyzes the insertion of molybdate into adenylated molybdopterin with the concomitant release of AMP.</text>
</comment>
<keyword evidence="5" id="KW-0479">Metal-binding</keyword>
<comment type="similarity">
    <text evidence="2 5">Belongs to the MoeA family.</text>
</comment>
<keyword evidence="5" id="KW-0501">Molybdenum cofactor biosynthesis</keyword>
<evidence type="ECO:0000313" key="7">
    <source>
        <dbReference type="EMBL" id="QVI21417.1"/>
    </source>
</evidence>
<evidence type="ECO:0000313" key="8">
    <source>
        <dbReference type="Proteomes" id="UP000683310"/>
    </source>
</evidence>
<dbReference type="Pfam" id="PF03453">
    <property type="entry name" value="MoeA_N"/>
    <property type="match status" value="1"/>
</dbReference>
<dbReference type="Gene3D" id="3.90.105.10">
    <property type="entry name" value="Molybdopterin biosynthesis moea protein, domain 2"/>
    <property type="match status" value="1"/>
</dbReference>